<dbReference type="GO" id="GO:0004222">
    <property type="term" value="F:metalloendopeptidase activity"/>
    <property type="evidence" value="ECO:0007669"/>
    <property type="project" value="InterPro"/>
</dbReference>
<dbReference type="GO" id="GO:0006364">
    <property type="term" value="P:rRNA processing"/>
    <property type="evidence" value="ECO:0007669"/>
    <property type="project" value="UniProtKB-UniRule"/>
</dbReference>
<dbReference type="EMBL" id="CP055153">
    <property type="protein sequence ID" value="QMU31077.1"/>
    <property type="molecule type" value="Genomic_DNA"/>
</dbReference>
<keyword evidence="6 7" id="KW-0862">Zinc</keyword>
<evidence type="ECO:0000313" key="9">
    <source>
        <dbReference type="Proteomes" id="UP000514509"/>
    </source>
</evidence>
<keyword evidence="4 7" id="KW-0255">Endonuclease</keyword>
<dbReference type="PANTHER" id="PTHR46986:SF1">
    <property type="entry name" value="ENDORIBONUCLEASE YBEY, CHLOROPLASTIC"/>
    <property type="match status" value="1"/>
</dbReference>
<dbReference type="PANTHER" id="PTHR46986">
    <property type="entry name" value="ENDORIBONUCLEASE YBEY, CHLOROPLASTIC"/>
    <property type="match status" value="1"/>
</dbReference>
<evidence type="ECO:0000256" key="2">
    <source>
        <dbReference type="ARBA" id="ARBA00022722"/>
    </source>
</evidence>
<dbReference type="GO" id="GO:0005737">
    <property type="term" value="C:cytoplasm"/>
    <property type="evidence" value="ECO:0007669"/>
    <property type="project" value="UniProtKB-SubCell"/>
</dbReference>
<dbReference type="InterPro" id="IPR020549">
    <property type="entry name" value="YbeY_CS"/>
</dbReference>
<feature type="binding site" evidence="7">
    <location>
        <position position="121"/>
    </location>
    <ligand>
        <name>Zn(2+)</name>
        <dbReference type="ChEBI" id="CHEBI:29105"/>
        <note>catalytic</note>
    </ligand>
</feature>
<protein>
    <recommendedName>
        <fullName evidence="7">Endoribonuclease YbeY</fullName>
        <ecNumber evidence="7">3.1.-.-</ecNumber>
    </recommendedName>
</protein>
<dbReference type="AlphaFoldDB" id="A0A7L7LEA0"/>
<comment type="function">
    <text evidence="7">Single strand-specific metallo-endoribonuclease involved in late-stage 70S ribosome quality control and in maturation of the 3' terminus of the 16S rRNA.</text>
</comment>
<dbReference type="EC" id="3.1.-.-" evidence="7"/>
<evidence type="ECO:0000256" key="1">
    <source>
        <dbReference type="ARBA" id="ARBA00010875"/>
    </source>
</evidence>
<dbReference type="PROSITE" id="PS01306">
    <property type="entry name" value="UPF0054"/>
    <property type="match status" value="1"/>
</dbReference>
<gene>
    <name evidence="7 8" type="primary">ybeY</name>
    <name evidence="8" type="ORF">HUW48_24990</name>
</gene>
<evidence type="ECO:0000256" key="3">
    <source>
        <dbReference type="ARBA" id="ARBA00022723"/>
    </source>
</evidence>
<dbReference type="Pfam" id="PF02130">
    <property type="entry name" value="YbeY"/>
    <property type="match status" value="1"/>
</dbReference>
<keyword evidence="5 7" id="KW-0378">Hydrolase</keyword>
<evidence type="ECO:0000256" key="5">
    <source>
        <dbReference type="ARBA" id="ARBA00022801"/>
    </source>
</evidence>
<keyword evidence="2 7" id="KW-0540">Nuclease</keyword>
<dbReference type="KEGG" id="add:HUW48_24990"/>
<dbReference type="NCBIfam" id="TIGR00043">
    <property type="entry name" value="rRNA maturation RNase YbeY"/>
    <property type="match status" value="1"/>
</dbReference>
<dbReference type="SUPFAM" id="SSF55486">
    <property type="entry name" value="Metalloproteases ('zincins'), catalytic domain"/>
    <property type="match status" value="1"/>
</dbReference>
<feature type="binding site" evidence="7">
    <location>
        <position position="115"/>
    </location>
    <ligand>
        <name>Zn(2+)</name>
        <dbReference type="ChEBI" id="CHEBI:29105"/>
        <note>catalytic</note>
    </ligand>
</feature>
<dbReference type="GO" id="GO:0008270">
    <property type="term" value="F:zinc ion binding"/>
    <property type="evidence" value="ECO:0007669"/>
    <property type="project" value="UniProtKB-UniRule"/>
</dbReference>
<dbReference type="GO" id="GO:0004521">
    <property type="term" value="F:RNA endonuclease activity"/>
    <property type="evidence" value="ECO:0007669"/>
    <property type="project" value="UniProtKB-UniRule"/>
</dbReference>
<organism evidence="8 9">
    <name type="scientific">Adhaeribacter radiodurans</name>
    <dbReference type="NCBI Taxonomy" id="2745197"/>
    <lineage>
        <taxon>Bacteria</taxon>
        <taxon>Pseudomonadati</taxon>
        <taxon>Bacteroidota</taxon>
        <taxon>Cytophagia</taxon>
        <taxon>Cytophagales</taxon>
        <taxon>Hymenobacteraceae</taxon>
        <taxon>Adhaeribacter</taxon>
    </lineage>
</organism>
<feature type="binding site" evidence="7">
    <location>
        <position position="111"/>
    </location>
    <ligand>
        <name>Zn(2+)</name>
        <dbReference type="ChEBI" id="CHEBI:29105"/>
        <note>catalytic</note>
    </ligand>
</feature>
<evidence type="ECO:0000256" key="7">
    <source>
        <dbReference type="HAMAP-Rule" id="MF_00009"/>
    </source>
</evidence>
<evidence type="ECO:0000313" key="8">
    <source>
        <dbReference type="EMBL" id="QMU31077.1"/>
    </source>
</evidence>
<sequence>MPDIPIEFISEEVEFTLKDVDKVKNWIAQVIAEHQLIIDNITYIFCSDEYLYNINQTYLNHDTYTDIITFDNSDEEDTIESDIFISIDRVKENASQLNIPFQDELHRVIIHGVLHLIGYDDKDESSKAIMRQKENDYLSLRDFS</sequence>
<keyword evidence="7" id="KW-0698">rRNA processing</keyword>
<evidence type="ECO:0000256" key="4">
    <source>
        <dbReference type="ARBA" id="ARBA00022759"/>
    </source>
</evidence>
<keyword evidence="9" id="KW-1185">Reference proteome</keyword>
<dbReference type="InterPro" id="IPR002036">
    <property type="entry name" value="YbeY"/>
</dbReference>
<dbReference type="Gene3D" id="3.40.390.30">
    <property type="entry name" value="Metalloproteases ('zincins'), catalytic domain"/>
    <property type="match status" value="1"/>
</dbReference>
<dbReference type="Proteomes" id="UP000514509">
    <property type="component" value="Chromosome"/>
</dbReference>
<accession>A0A7L7LEA0</accession>
<keyword evidence="7" id="KW-0690">Ribosome biogenesis</keyword>
<dbReference type="RefSeq" id="WP_182413516.1">
    <property type="nucleotide sequence ID" value="NZ_CP055153.1"/>
</dbReference>
<keyword evidence="7" id="KW-0963">Cytoplasm</keyword>
<evidence type="ECO:0000256" key="6">
    <source>
        <dbReference type="ARBA" id="ARBA00022833"/>
    </source>
</evidence>
<keyword evidence="3 7" id="KW-0479">Metal-binding</keyword>
<reference evidence="8 9" key="2">
    <citation type="submission" date="2020-08" db="EMBL/GenBank/DDBJ databases">
        <title>Adhaeribacter dokdonensis sp. nov., isolated from the rhizosphere of Elymus tsukushiensis, a plant native to the Dokdo Islands, Republic of Korea.</title>
        <authorList>
            <person name="Ghim S.Y."/>
        </authorList>
    </citation>
    <scope>NUCLEOTIDE SEQUENCE [LARGE SCALE GENOMIC DNA]</scope>
    <source>
        <strain evidence="8 9">KUDC8001</strain>
    </source>
</reference>
<dbReference type="HAMAP" id="MF_00009">
    <property type="entry name" value="Endoribonucl_YbeY"/>
    <property type="match status" value="1"/>
</dbReference>
<name>A0A7L7LEA0_9BACT</name>
<dbReference type="InterPro" id="IPR023091">
    <property type="entry name" value="MetalPrtase_cat_dom_sf_prd"/>
</dbReference>
<proteinExistence type="inferred from homology"/>
<reference evidence="8 9" key="1">
    <citation type="submission" date="2020-06" db="EMBL/GenBank/DDBJ databases">
        <authorList>
            <person name="Hwang Y.J."/>
        </authorList>
    </citation>
    <scope>NUCLEOTIDE SEQUENCE [LARGE SCALE GENOMIC DNA]</scope>
    <source>
        <strain evidence="8 9">KUDC8001</strain>
    </source>
</reference>
<comment type="subcellular location">
    <subcellularLocation>
        <location evidence="7">Cytoplasm</location>
    </subcellularLocation>
</comment>
<comment type="cofactor">
    <cofactor evidence="7">
        <name>Zn(2+)</name>
        <dbReference type="ChEBI" id="CHEBI:29105"/>
    </cofactor>
    <text evidence="7">Binds 1 zinc ion.</text>
</comment>
<comment type="similarity">
    <text evidence="1 7">Belongs to the endoribonuclease YbeY family.</text>
</comment>